<evidence type="ECO:0000313" key="13">
    <source>
        <dbReference type="EMBL" id="CAH0726235.1"/>
    </source>
</evidence>
<dbReference type="Pfam" id="PF14853">
    <property type="entry name" value="Fis1_TPR_C"/>
    <property type="match status" value="1"/>
</dbReference>
<keyword evidence="4 12" id="KW-0812">Transmembrane</keyword>
<organism evidence="13 14">
    <name type="scientific">Brenthis ino</name>
    <name type="common">lesser marbled fritillary</name>
    <dbReference type="NCBI Taxonomy" id="405034"/>
    <lineage>
        <taxon>Eukaryota</taxon>
        <taxon>Metazoa</taxon>
        <taxon>Ecdysozoa</taxon>
        <taxon>Arthropoda</taxon>
        <taxon>Hexapoda</taxon>
        <taxon>Insecta</taxon>
        <taxon>Pterygota</taxon>
        <taxon>Neoptera</taxon>
        <taxon>Endopterygota</taxon>
        <taxon>Lepidoptera</taxon>
        <taxon>Glossata</taxon>
        <taxon>Ditrysia</taxon>
        <taxon>Papilionoidea</taxon>
        <taxon>Nymphalidae</taxon>
        <taxon>Heliconiinae</taxon>
        <taxon>Argynnini</taxon>
        <taxon>Brenthis</taxon>
    </lineage>
</organism>
<dbReference type="PIRSF" id="PIRSF008835">
    <property type="entry name" value="TPR_repeat_11_Fis1"/>
    <property type="match status" value="1"/>
</dbReference>
<comment type="similarity">
    <text evidence="3 11">Belongs to the FIS1 family.</text>
</comment>
<dbReference type="Pfam" id="PF14852">
    <property type="entry name" value="Fis1_TPR_N"/>
    <property type="match status" value="1"/>
</dbReference>
<dbReference type="GO" id="GO:0016559">
    <property type="term" value="P:peroxisome fission"/>
    <property type="evidence" value="ECO:0007669"/>
    <property type="project" value="TreeGrafter"/>
</dbReference>
<evidence type="ECO:0000256" key="10">
    <source>
        <dbReference type="ARBA" id="ARBA00023140"/>
    </source>
</evidence>
<evidence type="ECO:0000313" key="14">
    <source>
        <dbReference type="Proteomes" id="UP000838878"/>
    </source>
</evidence>
<evidence type="ECO:0000256" key="9">
    <source>
        <dbReference type="ARBA" id="ARBA00023136"/>
    </source>
</evidence>
<dbReference type="AlphaFoldDB" id="A0A8J9VSB4"/>
<dbReference type="Proteomes" id="UP000838878">
    <property type="component" value="Chromosome 5"/>
</dbReference>
<evidence type="ECO:0000256" key="6">
    <source>
        <dbReference type="ARBA" id="ARBA00022787"/>
    </source>
</evidence>
<comment type="domain">
    <text evidence="11">The C-terminus is required for mitochondrial localization, while the N-terminus is necessary for mitochondrial fission.</text>
</comment>
<comment type="subcellular location">
    <subcellularLocation>
        <location evidence="2">Mitochondrion outer membrane</location>
        <topology evidence="2">Single-pass membrane protein</topology>
    </subcellularLocation>
    <subcellularLocation>
        <location evidence="1">Peroxisome membrane</location>
        <topology evidence="1">Single-pass membrane protein</topology>
    </subcellularLocation>
</comment>
<dbReference type="FunFam" id="1.25.40.10:FF:000147">
    <property type="entry name" value="Mitochondrial fission 1 protein"/>
    <property type="match status" value="1"/>
</dbReference>
<dbReference type="GO" id="GO:0005741">
    <property type="term" value="C:mitochondrial outer membrane"/>
    <property type="evidence" value="ECO:0007669"/>
    <property type="project" value="UniProtKB-SubCell"/>
</dbReference>
<dbReference type="InterPro" id="IPR016543">
    <property type="entry name" value="Fis1"/>
</dbReference>
<dbReference type="EMBL" id="OV170225">
    <property type="protein sequence ID" value="CAH0726235.1"/>
    <property type="molecule type" value="Genomic_DNA"/>
</dbReference>
<evidence type="ECO:0000256" key="3">
    <source>
        <dbReference type="ARBA" id="ARBA00008937"/>
    </source>
</evidence>
<proteinExistence type="inferred from homology"/>
<evidence type="ECO:0000256" key="2">
    <source>
        <dbReference type="ARBA" id="ARBA00004572"/>
    </source>
</evidence>
<keyword evidence="6 11" id="KW-1000">Mitochondrion outer membrane</keyword>
<dbReference type="PANTHER" id="PTHR13247:SF0">
    <property type="entry name" value="MITOCHONDRIAL FISSION 1 PROTEIN"/>
    <property type="match status" value="1"/>
</dbReference>
<dbReference type="GO" id="GO:0005778">
    <property type="term" value="C:peroxisomal membrane"/>
    <property type="evidence" value="ECO:0007669"/>
    <property type="project" value="UniProtKB-SubCell"/>
</dbReference>
<evidence type="ECO:0000256" key="8">
    <source>
        <dbReference type="ARBA" id="ARBA00023128"/>
    </source>
</evidence>
<accession>A0A8J9VSB4</accession>
<evidence type="ECO:0000256" key="7">
    <source>
        <dbReference type="ARBA" id="ARBA00022989"/>
    </source>
</evidence>
<evidence type="ECO:0000256" key="5">
    <source>
        <dbReference type="ARBA" id="ARBA00022703"/>
    </source>
</evidence>
<protein>
    <recommendedName>
        <fullName evidence="11">Mitochondrial fission 1 protein</fullName>
    </recommendedName>
</protein>
<dbReference type="Gene3D" id="1.25.40.10">
    <property type="entry name" value="Tetratricopeptide repeat domain"/>
    <property type="match status" value="1"/>
</dbReference>
<dbReference type="OrthoDB" id="421154at2759"/>
<name>A0A8J9VSB4_9NEOP</name>
<dbReference type="GO" id="GO:0000266">
    <property type="term" value="P:mitochondrial fission"/>
    <property type="evidence" value="ECO:0007669"/>
    <property type="project" value="UniProtKB-UniRule"/>
</dbReference>
<sequence>MEDVLDEVVSSEDLQKFEKIFHEQLQQGNVTPKAQFEYAWCLVRSKYATDIRKGILLLKELFNSHADGKRDYLFYLAIGNARIKEYNKALHYVKAFLEIEPANQQVLALERQVNKRMEKEGLMGMAVAGGAHLALLMNAAVGVHYLLTRNRKKNEKEE</sequence>
<evidence type="ECO:0000256" key="11">
    <source>
        <dbReference type="PIRNR" id="PIRNR008835"/>
    </source>
</evidence>
<evidence type="ECO:0000256" key="4">
    <source>
        <dbReference type="ARBA" id="ARBA00022692"/>
    </source>
</evidence>
<evidence type="ECO:0000256" key="12">
    <source>
        <dbReference type="SAM" id="Phobius"/>
    </source>
</evidence>
<feature type="non-terminal residue" evidence="13">
    <location>
        <position position="158"/>
    </location>
</feature>
<keyword evidence="9 11" id="KW-0472">Membrane</keyword>
<reference evidence="13" key="1">
    <citation type="submission" date="2021-12" db="EMBL/GenBank/DDBJ databases">
        <authorList>
            <person name="Martin H S."/>
        </authorList>
    </citation>
    <scope>NUCLEOTIDE SEQUENCE</scope>
</reference>
<keyword evidence="5" id="KW-0053">Apoptosis</keyword>
<dbReference type="InterPro" id="IPR028061">
    <property type="entry name" value="Fis1_TPR_C"/>
</dbReference>
<dbReference type="CDD" id="cd12212">
    <property type="entry name" value="Fis1"/>
    <property type="match status" value="1"/>
</dbReference>
<keyword evidence="7 12" id="KW-1133">Transmembrane helix</keyword>
<keyword evidence="10" id="KW-0576">Peroxisome</keyword>
<dbReference type="InterPro" id="IPR028058">
    <property type="entry name" value="Fis1_TPR_N"/>
</dbReference>
<gene>
    <name evidence="13" type="ORF">BINO364_LOCUS11718</name>
</gene>
<keyword evidence="8 11" id="KW-0496">Mitochondrion</keyword>
<dbReference type="InterPro" id="IPR011990">
    <property type="entry name" value="TPR-like_helical_dom_sf"/>
</dbReference>
<dbReference type="InterPro" id="IPR033745">
    <property type="entry name" value="Fis1_cytosol"/>
</dbReference>
<keyword evidence="14" id="KW-1185">Reference proteome</keyword>
<dbReference type="SUPFAM" id="SSF48452">
    <property type="entry name" value="TPR-like"/>
    <property type="match status" value="1"/>
</dbReference>
<dbReference type="GO" id="GO:0000422">
    <property type="term" value="P:autophagy of mitochondrion"/>
    <property type="evidence" value="ECO:0007669"/>
    <property type="project" value="TreeGrafter"/>
</dbReference>
<evidence type="ECO:0000256" key="1">
    <source>
        <dbReference type="ARBA" id="ARBA00004549"/>
    </source>
</evidence>
<dbReference type="PANTHER" id="PTHR13247">
    <property type="entry name" value="TETRATRICOPEPTIDE REPEAT PROTEIN 11 TPR REPEAT PROTEIN 11"/>
    <property type="match status" value="1"/>
</dbReference>
<feature type="transmembrane region" description="Helical" evidence="12">
    <location>
        <begin position="122"/>
        <end position="147"/>
    </location>
</feature>
<dbReference type="GO" id="GO:0043653">
    <property type="term" value="P:mitochondrial fragmentation involved in apoptotic process"/>
    <property type="evidence" value="ECO:0007669"/>
    <property type="project" value="TreeGrafter"/>
</dbReference>
<comment type="function">
    <text evidence="11">Involved in the fragmentation of the mitochondrial network and its perinuclear clustering.</text>
</comment>